<evidence type="ECO:0000256" key="5">
    <source>
        <dbReference type="ARBA" id="ARBA00023136"/>
    </source>
</evidence>
<dbReference type="Gene3D" id="1.20.1250.20">
    <property type="entry name" value="MFS general substrate transporter like domains"/>
    <property type="match status" value="1"/>
</dbReference>
<feature type="transmembrane region" description="Helical" evidence="6">
    <location>
        <begin position="293"/>
        <end position="319"/>
    </location>
</feature>
<protein>
    <submittedName>
        <fullName evidence="8">MFS transporter</fullName>
    </submittedName>
</protein>
<feature type="transmembrane region" description="Helical" evidence="6">
    <location>
        <begin position="326"/>
        <end position="344"/>
    </location>
</feature>
<feature type="transmembrane region" description="Helical" evidence="6">
    <location>
        <begin position="263"/>
        <end position="287"/>
    </location>
</feature>
<keyword evidence="2" id="KW-0813">Transport</keyword>
<comment type="subcellular location">
    <subcellularLocation>
        <location evidence="1">Cell membrane</location>
        <topology evidence="1">Multi-pass membrane protein</topology>
    </subcellularLocation>
</comment>
<feature type="transmembrane region" description="Helical" evidence="6">
    <location>
        <begin position="58"/>
        <end position="77"/>
    </location>
</feature>
<dbReference type="Proteomes" id="UP000830167">
    <property type="component" value="Chromosome"/>
</dbReference>
<evidence type="ECO:0000256" key="2">
    <source>
        <dbReference type="ARBA" id="ARBA00022448"/>
    </source>
</evidence>
<dbReference type="InterPro" id="IPR020846">
    <property type="entry name" value="MFS_dom"/>
</dbReference>
<evidence type="ECO:0000313" key="8">
    <source>
        <dbReference type="EMBL" id="UOF91126.1"/>
    </source>
</evidence>
<keyword evidence="3 6" id="KW-0812">Transmembrane</keyword>
<keyword evidence="9" id="KW-1185">Reference proteome</keyword>
<evidence type="ECO:0000313" key="9">
    <source>
        <dbReference type="Proteomes" id="UP000830167"/>
    </source>
</evidence>
<dbReference type="PROSITE" id="PS00217">
    <property type="entry name" value="SUGAR_TRANSPORT_2"/>
    <property type="match status" value="1"/>
</dbReference>
<evidence type="ECO:0000256" key="3">
    <source>
        <dbReference type="ARBA" id="ARBA00022692"/>
    </source>
</evidence>
<feature type="domain" description="Major facilitator superfamily (MFS) profile" evidence="7">
    <location>
        <begin position="22"/>
        <end position="439"/>
    </location>
</feature>
<proteinExistence type="predicted"/>
<feature type="transmembrane region" description="Helical" evidence="6">
    <location>
        <begin position="350"/>
        <end position="372"/>
    </location>
</feature>
<feature type="transmembrane region" description="Helical" evidence="6">
    <location>
        <begin position="21"/>
        <end position="46"/>
    </location>
</feature>
<dbReference type="SUPFAM" id="SSF103473">
    <property type="entry name" value="MFS general substrate transporter"/>
    <property type="match status" value="1"/>
</dbReference>
<keyword evidence="4 6" id="KW-1133">Transmembrane helix</keyword>
<feature type="transmembrane region" description="Helical" evidence="6">
    <location>
        <begin position="113"/>
        <end position="134"/>
    </location>
</feature>
<name>A0ABY4CNJ8_9BACL</name>
<accession>A0ABY4CNJ8</accession>
<dbReference type="RefSeq" id="WP_347437819.1">
    <property type="nucleotide sequence ID" value="NZ_CP089291.1"/>
</dbReference>
<dbReference type="PROSITE" id="PS00216">
    <property type="entry name" value="SUGAR_TRANSPORT_1"/>
    <property type="match status" value="1"/>
</dbReference>
<dbReference type="InterPro" id="IPR005828">
    <property type="entry name" value="MFS_sugar_transport-like"/>
</dbReference>
<evidence type="ECO:0000256" key="6">
    <source>
        <dbReference type="SAM" id="Phobius"/>
    </source>
</evidence>
<evidence type="ECO:0000256" key="4">
    <source>
        <dbReference type="ARBA" id="ARBA00022989"/>
    </source>
</evidence>
<evidence type="ECO:0000256" key="1">
    <source>
        <dbReference type="ARBA" id="ARBA00004651"/>
    </source>
</evidence>
<feature type="transmembrane region" description="Helical" evidence="6">
    <location>
        <begin position="411"/>
        <end position="434"/>
    </location>
</feature>
<sequence length="464" mass="50907">MSSASIADRLNRLPISPFHKKATVIIGLGTFFDLYDIFLSGALAAVLAKQFHVDAKQLPLLIGSSFLGMFFGAVFLGRMADRLGRKRTYMFTLLVYSIFTLLGAFSTSVTALILFRFLAGIGLGVELPLCDVYLGELLPAAKRGRYTAWAYTLGFLGVPCVGFLARWLIPLHPLGIDGWRWIFILGSLGAVIVWFLRRDLPESPRWLESAGRKAEAEQLMRGFEAESQRLYGKLPELKETVPVVKTDFPFSKLFGREYIGRTVMLYIFQILQTFGYYGFGSLVPIILSQKGFAIVSSLGFTALSFIGYPVGSYLSLFLVERMERKWLISLSAFLMAGFGLLFGLSGSAGMIVAFGFLYTLVSNIFSNSFHIYQAEIFPTAVRATAAGSAYSLSRIMSGLMPFVLLPVLKQYGATTFFGVVACAMILIIVDIALLGPKTTGRSLESVNRLPVDPAVATGGSDLKI</sequence>
<keyword evidence="5 6" id="KW-0472">Membrane</keyword>
<dbReference type="CDD" id="cd17316">
    <property type="entry name" value="MFS_SV2_like"/>
    <property type="match status" value="1"/>
</dbReference>
<dbReference type="PANTHER" id="PTHR23511">
    <property type="entry name" value="SYNAPTIC VESICLE GLYCOPROTEIN 2"/>
    <property type="match status" value="1"/>
</dbReference>
<gene>
    <name evidence="8" type="ORF">LSG31_02375</name>
</gene>
<dbReference type="InterPro" id="IPR005829">
    <property type="entry name" value="Sugar_transporter_CS"/>
</dbReference>
<reference evidence="8" key="1">
    <citation type="submission" date="2021-12" db="EMBL/GenBank/DDBJ databases">
        <title>Alicyclobacillaceae gen. nov., sp. nov., isolated from chalcocite enrichment system.</title>
        <authorList>
            <person name="Jiang Z."/>
        </authorList>
    </citation>
    <scope>NUCLEOTIDE SEQUENCE</scope>
    <source>
        <strain evidence="8">MYW30-H2</strain>
    </source>
</reference>
<feature type="transmembrane region" description="Helical" evidence="6">
    <location>
        <begin position="384"/>
        <end position="405"/>
    </location>
</feature>
<organism evidence="8 9">
    <name type="scientific">Fodinisporobacter ferrooxydans</name>
    <dbReference type="NCBI Taxonomy" id="2901836"/>
    <lineage>
        <taxon>Bacteria</taxon>
        <taxon>Bacillati</taxon>
        <taxon>Bacillota</taxon>
        <taxon>Bacilli</taxon>
        <taxon>Bacillales</taxon>
        <taxon>Alicyclobacillaceae</taxon>
        <taxon>Fodinisporobacter</taxon>
    </lineage>
</organism>
<dbReference type="EMBL" id="CP089291">
    <property type="protein sequence ID" value="UOF91126.1"/>
    <property type="molecule type" value="Genomic_DNA"/>
</dbReference>
<dbReference type="InterPro" id="IPR036259">
    <property type="entry name" value="MFS_trans_sf"/>
</dbReference>
<dbReference type="PROSITE" id="PS50850">
    <property type="entry name" value="MFS"/>
    <property type="match status" value="1"/>
</dbReference>
<evidence type="ECO:0000259" key="7">
    <source>
        <dbReference type="PROSITE" id="PS50850"/>
    </source>
</evidence>
<feature type="transmembrane region" description="Helical" evidence="6">
    <location>
        <begin position="89"/>
        <end position="107"/>
    </location>
</feature>
<dbReference type="Pfam" id="PF00083">
    <property type="entry name" value="Sugar_tr"/>
    <property type="match status" value="1"/>
</dbReference>
<feature type="transmembrane region" description="Helical" evidence="6">
    <location>
        <begin position="179"/>
        <end position="196"/>
    </location>
</feature>
<feature type="transmembrane region" description="Helical" evidence="6">
    <location>
        <begin position="146"/>
        <end position="167"/>
    </location>
</feature>